<comment type="similarity">
    <text evidence="1">Belongs to the RutC family.</text>
</comment>
<sequence length="111" mass="11903">MHSIEQDYESRLAHFFVSIITISTDKAPAALGAYSQAVRSGSLVFVSGQLAIDSETGKMSPEDIAEQTDRVLRNLNAIVGTAGATLADVVKTTVYLSNMNDFAAMNGVYEK</sequence>
<evidence type="ECO:0000256" key="1">
    <source>
        <dbReference type="ARBA" id="ARBA00010552"/>
    </source>
</evidence>
<dbReference type="GO" id="GO:0019239">
    <property type="term" value="F:deaminase activity"/>
    <property type="evidence" value="ECO:0007669"/>
    <property type="project" value="TreeGrafter"/>
</dbReference>
<reference evidence="2" key="1">
    <citation type="submission" date="2018-05" db="EMBL/GenBank/DDBJ databases">
        <authorList>
            <person name="Lanie J.A."/>
            <person name="Ng W.-L."/>
            <person name="Kazmierczak K.M."/>
            <person name="Andrzejewski T.M."/>
            <person name="Davidsen T.M."/>
            <person name="Wayne K.J."/>
            <person name="Tettelin H."/>
            <person name="Glass J.I."/>
            <person name="Rusch D."/>
            <person name="Podicherti R."/>
            <person name="Tsui H.-C.T."/>
            <person name="Winkler M.E."/>
        </authorList>
    </citation>
    <scope>NUCLEOTIDE SEQUENCE</scope>
</reference>
<dbReference type="AlphaFoldDB" id="A0A383BS62"/>
<dbReference type="InterPro" id="IPR006056">
    <property type="entry name" value="RidA"/>
</dbReference>
<dbReference type="Pfam" id="PF01042">
    <property type="entry name" value="Ribonuc_L-PSP"/>
    <property type="match status" value="1"/>
</dbReference>
<dbReference type="CDD" id="cd00448">
    <property type="entry name" value="YjgF_YER057c_UK114_family"/>
    <property type="match status" value="1"/>
</dbReference>
<dbReference type="PANTHER" id="PTHR11803:SF39">
    <property type="entry name" value="2-IMINOBUTANOATE_2-IMINOPROPANOATE DEAMINASE"/>
    <property type="match status" value="1"/>
</dbReference>
<dbReference type="GO" id="GO:0005829">
    <property type="term" value="C:cytosol"/>
    <property type="evidence" value="ECO:0007669"/>
    <property type="project" value="TreeGrafter"/>
</dbReference>
<organism evidence="2">
    <name type="scientific">marine metagenome</name>
    <dbReference type="NCBI Taxonomy" id="408172"/>
    <lineage>
        <taxon>unclassified sequences</taxon>
        <taxon>metagenomes</taxon>
        <taxon>ecological metagenomes</taxon>
    </lineage>
</organism>
<proteinExistence type="inferred from homology"/>
<dbReference type="Gene3D" id="3.30.1330.40">
    <property type="entry name" value="RutC-like"/>
    <property type="match status" value="1"/>
</dbReference>
<dbReference type="NCBIfam" id="TIGR00004">
    <property type="entry name" value="Rid family detoxifying hydrolase"/>
    <property type="match status" value="1"/>
</dbReference>
<dbReference type="InterPro" id="IPR035959">
    <property type="entry name" value="RutC-like_sf"/>
</dbReference>
<dbReference type="InterPro" id="IPR006175">
    <property type="entry name" value="YjgF/YER057c/UK114"/>
</dbReference>
<dbReference type="PANTHER" id="PTHR11803">
    <property type="entry name" value="2-IMINOBUTANOATE/2-IMINOPROPANOATE DEAMINASE RIDA"/>
    <property type="match status" value="1"/>
</dbReference>
<protein>
    <submittedName>
        <fullName evidence="2">Uncharacterized protein</fullName>
    </submittedName>
</protein>
<dbReference type="SUPFAM" id="SSF55298">
    <property type="entry name" value="YjgF-like"/>
    <property type="match status" value="1"/>
</dbReference>
<dbReference type="EMBL" id="UINC01202760">
    <property type="protein sequence ID" value="SVE22719.1"/>
    <property type="molecule type" value="Genomic_DNA"/>
</dbReference>
<feature type="non-terminal residue" evidence="2">
    <location>
        <position position="111"/>
    </location>
</feature>
<accession>A0A383BS62</accession>
<gene>
    <name evidence="2" type="ORF">METZ01_LOCUS475573</name>
</gene>
<name>A0A383BS62_9ZZZZ</name>
<evidence type="ECO:0000313" key="2">
    <source>
        <dbReference type="EMBL" id="SVE22719.1"/>
    </source>
</evidence>
<dbReference type="FunFam" id="3.30.1330.40:FF:000001">
    <property type="entry name" value="L-PSP family endoribonuclease"/>
    <property type="match status" value="1"/>
</dbReference>